<gene>
    <name evidence="12" type="ORF">V1264_009438</name>
</gene>
<evidence type="ECO:0000256" key="8">
    <source>
        <dbReference type="RuleBase" id="RU000688"/>
    </source>
</evidence>
<reference evidence="12 13" key="1">
    <citation type="submission" date="2024-02" db="EMBL/GenBank/DDBJ databases">
        <title>Chromosome-scale genome assembly of the rough periwinkle Littorina saxatilis.</title>
        <authorList>
            <person name="De Jode A."/>
            <person name="Faria R."/>
            <person name="Formenti G."/>
            <person name="Sims Y."/>
            <person name="Smith T.P."/>
            <person name="Tracey A."/>
            <person name="Wood J.M.D."/>
            <person name="Zagrodzka Z.B."/>
            <person name="Johannesson K."/>
            <person name="Butlin R.K."/>
            <person name="Leder E.H."/>
        </authorList>
    </citation>
    <scope>NUCLEOTIDE SEQUENCE [LARGE SCALE GENOMIC DNA]</scope>
    <source>
        <strain evidence="12">Snail1</strain>
        <tissue evidence="12">Muscle</tissue>
    </source>
</reference>
<evidence type="ECO:0000313" key="12">
    <source>
        <dbReference type="EMBL" id="KAK7091802.1"/>
    </source>
</evidence>
<keyword evidence="2 8" id="KW-0812">Transmembrane</keyword>
<feature type="transmembrane region" description="Helical" evidence="10">
    <location>
        <begin position="134"/>
        <end position="154"/>
    </location>
</feature>
<evidence type="ECO:0000256" key="2">
    <source>
        <dbReference type="ARBA" id="ARBA00022692"/>
    </source>
</evidence>
<keyword evidence="13" id="KW-1185">Reference proteome</keyword>
<dbReference type="PANTHER" id="PTHR24238:SF47">
    <property type="entry name" value="ECDYSTEROIDS_DOPAMINE RECEPTOR-RELATED"/>
    <property type="match status" value="1"/>
</dbReference>
<dbReference type="InterPro" id="IPR017452">
    <property type="entry name" value="GPCR_Rhodpsn_7TM"/>
</dbReference>
<dbReference type="PROSITE" id="PS00237">
    <property type="entry name" value="G_PROTEIN_RECEP_F1_1"/>
    <property type="match status" value="1"/>
</dbReference>
<accession>A0AAN9G1X5</accession>
<keyword evidence="7 8" id="KW-0807">Transducer</keyword>
<keyword evidence="6 8" id="KW-0675">Receptor</keyword>
<feature type="compositionally biased region" description="Polar residues" evidence="9">
    <location>
        <begin position="279"/>
        <end position="330"/>
    </location>
</feature>
<evidence type="ECO:0000256" key="7">
    <source>
        <dbReference type="ARBA" id="ARBA00023224"/>
    </source>
</evidence>
<dbReference type="Gene3D" id="1.20.1070.10">
    <property type="entry name" value="Rhodopsin 7-helix transmembrane proteins"/>
    <property type="match status" value="2"/>
</dbReference>
<evidence type="ECO:0000313" key="13">
    <source>
        <dbReference type="Proteomes" id="UP001374579"/>
    </source>
</evidence>
<feature type="transmembrane region" description="Helical" evidence="10">
    <location>
        <begin position="184"/>
        <end position="206"/>
    </location>
</feature>
<dbReference type="PROSITE" id="PS50262">
    <property type="entry name" value="G_PROTEIN_RECEP_F1_2"/>
    <property type="match status" value="1"/>
</dbReference>
<evidence type="ECO:0000256" key="1">
    <source>
        <dbReference type="ARBA" id="ARBA00004141"/>
    </source>
</evidence>
<feature type="transmembrane region" description="Helical" evidence="10">
    <location>
        <begin position="92"/>
        <end position="113"/>
    </location>
</feature>
<dbReference type="CDD" id="cd00637">
    <property type="entry name" value="7tm_classA_rhodopsin-like"/>
    <property type="match status" value="1"/>
</dbReference>
<dbReference type="GO" id="GO:0004930">
    <property type="term" value="F:G protein-coupled receptor activity"/>
    <property type="evidence" value="ECO:0007669"/>
    <property type="project" value="UniProtKB-KW"/>
</dbReference>
<feature type="transmembrane region" description="Helical" evidence="10">
    <location>
        <begin position="55"/>
        <end position="72"/>
    </location>
</feature>
<keyword evidence="5 10" id="KW-0472">Membrane</keyword>
<dbReference type="InterPro" id="IPR000276">
    <property type="entry name" value="GPCR_Rhodpsn"/>
</dbReference>
<keyword evidence="3 10" id="KW-1133">Transmembrane helix</keyword>
<evidence type="ECO:0000256" key="10">
    <source>
        <dbReference type="SAM" id="Phobius"/>
    </source>
</evidence>
<evidence type="ECO:0000256" key="4">
    <source>
        <dbReference type="ARBA" id="ARBA00023040"/>
    </source>
</evidence>
<name>A0AAN9G1X5_9CAEN</name>
<evidence type="ECO:0000256" key="6">
    <source>
        <dbReference type="ARBA" id="ARBA00023170"/>
    </source>
</evidence>
<dbReference type="PANTHER" id="PTHR24238">
    <property type="entry name" value="G-PROTEIN COUPLED RECEPTOR"/>
    <property type="match status" value="1"/>
</dbReference>
<dbReference type="Proteomes" id="UP001374579">
    <property type="component" value="Unassembled WGS sequence"/>
</dbReference>
<dbReference type="AlphaFoldDB" id="A0AAN9G1X5"/>
<dbReference type="SUPFAM" id="SSF81321">
    <property type="entry name" value="Family A G protein-coupled receptor-like"/>
    <property type="match status" value="1"/>
</dbReference>
<evidence type="ECO:0000256" key="5">
    <source>
        <dbReference type="ARBA" id="ARBA00023136"/>
    </source>
</evidence>
<comment type="subcellular location">
    <subcellularLocation>
        <location evidence="1">Membrane</location>
        <topology evidence="1">Multi-pass membrane protein</topology>
    </subcellularLocation>
</comment>
<sequence length="447" mass="49309">MYNRTVLWQLNNEMSMTLLPAVIYLVILMLVGAVGNFLVVYIFGWKLKGSTQNCLFMWLGVFDIISCVIGMPSEIVDISHYYLYENAVACKVMRFLLTVPPIASANLLVVIAIDRYRRVCKPLHVQMEVFHARIGVGVSALVAVVVAGPAISIYGNRTVKTPVPGLDGCDCSVQDKYQGRLYPLLYEIVFGASFVVYTVVLSVLYCRVGMEIRRHKRYMARHSITYSGIALSTLIATSEVDDSSVTESPDNARKESRGLQSEAALVKNDSAPAAMADVSESTPNTAPGGRNQQSESLTKNNSSAGKMSRSLQSEPLLSKKNGTTASSADSGDTRKTPRSKQSEMSVKIRKSLRASKLAVLAVAVTVVFVVSYLPHLCLIITRTVVEDLRDHKVSTATLVSYNIFLRSFFINSVANVFVYSVMNTEFKLQCRQLCACVKRQRRVPVLV</sequence>
<comment type="similarity">
    <text evidence="8">Belongs to the G-protein coupled receptor 1 family.</text>
</comment>
<evidence type="ECO:0000256" key="3">
    <source>
        <dbReference type="ARBA" id="ARBA00022989"/>
    </source>
</evidence>
<keyword evidence="4 8" id="KW-0297">G-protein coupled receptor</keyword>
<proteinExistence type="inferred from homology"/>
<dbReference type="PRINTS" id="PR00237">
    <property type="entry name" value="GPCRRHODOPSN"/>
</dbReference>
<feature type="transmembrane region" description="Helical" evidence="10">
    <location>
        <begin position="20"/>
        <end position="43"/>
    </location>
</feature>
<dbReference type="GO" id="GO:0016020">
    <property type="term" value="C:membrane"/>
    <property type="evidence" value="ECO:0007669"/>
    <property type="project" value="UniProtKB-SubCell"/>
</dbReference>
<feature type="transmembrane region" description="Helical" evidence="10">
    <location>
        <begin position="357"/>
        <end position="381"/>
    </location>
</feature>
<feature type="domain" description="G-protein coupled receptors family 1 profile" evidence="11">
    <location>
        <begin position="35"/>
        <end position="419"/>
    </location>
</feature>
<protein>
    <recommendedName>
        <fullName evidence="11">G-protein coupled receptors family 1 profile domain-containing protein</fullName>
    </recommendedName>
</protein>
<dbReference type="Pfam" id="PF00001">
    <property type="entry name" value="7tm_1"/>
    <property type="match status" value="1"/>
</dbReference>
<feature type="region of interest" description="Disordered" evidence="9">
    <location>
        <begin position="240"/>
        <end position="346"/>
    </location>
</feature>
<evidence type="ECO:0000256" key="9">
    <source>
        <dbReference type="SAM" id="MobiDB-lite"/>
    </source>
</evidence>
<feature type="transmembrane region" description="Helical" evidence="10">
    <location>
        <begin position="401"/>
        <end position="422"/>
    </location>
</feature>
<dbReference type="EMBL" id="JBAMIC010000022">
    <property type="protein sequence ID" value="KAK7091802.1"/>
    <property type="molecule type" value="Genomic_DNA"/>
</dbReference>
<evidence type="ECO:0000259" key="11">
    <source>
        <dbReference type="PROSITE" id="PS50262"/>
    </source>
</evidence>
<organism evidence="12 13">
    <name type="scientific">Littorina saxatilis</name>
    <dbReference type="NCBI Taxonomy" id="31220"/>
    <lineage>
        <taxon>Eukaryota</taxon>
        <taxon>Metazoa</taxon>
        <taxon>Spiralia</taxon>
        <taxon>Lophotrochozoa</taxon>
        <taxon>Mollusca</taxon>
        <taxon>Gastropoda</taxon>
        <taxon>Caenogastropoda</taxon>
        <taxon>Littorinimorpha</taxon>
        <taxon>Littorinoidea</taxon>
        <taxon>Littorinidae</taxon>
        <taxon>Littorina</taxon>
    </lineage>
</organism>
<comment type="caution">
    <text evidence="12">The sequence shown here is derived from an EMBL/GenBank/DDBJ whole genome shotgun (WGS) entry which is preliminary data.</text>
</comment>